<dbReference type="AlphaFoldDB" id="A0A4U8Q5V5"/>
<evidence type="ECO:0000313" key="1">
    <source>
        <dbReference type="EMBL" id="TLD00137.1"/>
    </source>
</evidence>
<evidence type="ECO:0000313" key="2">
    <source>
        <dbReference type="Proteomes" id="UP000306509"/>
    </source>
</evidence>
<name>A0A4U8Q5V5_9FIRM</name>
<sequence length="73" mass="8452">MDNHVLARNLTDLATMTDTSFYFHYLQASSASELSRFIELVPDFLNDDIAQNPHNKDTEYAIQQILEKFERSA</sequence>
<accession>A0A4U8Q5V5</accession>
<dbReference type="RefSeq" id="WP_027293012.1">
    <property type="nucleotide sequence ID" value="NZ_CABMJZ010000089.1"/>
</dbReference>
<reference evidence="1 2" key="1">
    <citation type="journal article" date="2019" name="Anaerobe">
        <title>Detection of Robinsoniella peoriensis in multiple bone samples of a trauma patient.</title>
        <authorList>
            <person name="Schrottner P."/>
            <person name="Hartwich K."/>
            <person name="Bunk B."/>
            <person name="Schober I."/>
            <person name="Helbig S."/>
            <person name="Rudolph W.W."/>
            <person name="Gunzer F."/>
        </authorList>
    </citation>
    <scope>NUCLEOTIDE SEQUENCE [LARGE SCALE GENOMIC DNA]</scope>
    <source>
        <strain evidence="1 2">DSM 106044</strain>
    </source>
</reference>
<protein>
    <submittedName>
        <fullName evidence="1">Uncharacterized protein</fullName>
    </submittedName>
</protein>
<keyword evidence="2" id="KW-1185">Reference proteome</keyword>
<gene>
    <name evidence="1" type="ORF">DSM106044_02973</name>
</gene>
<dbReference type="Proteomes" id="UP000306509">
    <property type="component" value="Unassembled WGS sequence"/>
</dbReference>
<comment type="caution">
    <text evidence="1">The sequence shown here is derived from an EMBL/GenBank/DDBJ whole genome shotgun (WGS) entry which is preliminary data.</text>
</comment>
<dbReference type="EMBL" id="QGQD01000058">
    <property type="protein sequence ID" value="TLD00137.1"/>
    <property type="molecule type" value="Genomic_DNA"/>
</dbReference>
<proteinExistence type="predicted"/>
<organism evidence="1 2">
    <name type="scientific">Robinsoniella peoriensis</name>
    <dbReference type="NCBI Taxonomy" id="180332"/>
    <lineage>
        <taxon>Bacteria</taxon>
        <taxon>Bacillati</taxon>
        <taxon>Bacillota</taxon>
        <taxon>Clostridia</taxon>
        <taxon>Lachnospirales</taxon>
        <taxon>Lachnospiraceae</taxon>
        <taxon>Robinsoniella</taxon>
    </lineage>
</organism>